<dbReference type="RefSeq" id="WP_113889242.1">
    <property type="nucleotide sequence ID" value="NZ_QNRK01000010.1"/>
</dbReference>
<evidence type="ECO:0000259" key="1">
    <source>
        <dbReference type="SMART" id="SM00953"/>
    </source>
</evidence>
<evidence type="ECO:0000313" key="3">
    <source>
        <dbReference type="Proteomes" id="UP000253529"/>
    </source>
</evidence>
<dbReference type="SMART" id="SM00953">
    <property type="entry name" value="RES"/>
    <property type="match status" value="1"/>
</dbReference>
<dbReference type="InterPro" id="IPR014914">
    <property type="entry name" value="RES_dom"/>
</dbReference>
<dbReference type="Pfam" id="PF08808">
    <property type="entry name" value="RES"/>
    <property type="match status" value="1"/>
</dbReference>
<evidence type="ECO:0000313" key="2">
    <source>
        <dbReference type="EMBL" id="RBP14108.1"/>
    </source>
</evidence>
<organism evidence="2 3">
    <name type="scientific">Roseiarcus fermentans</name>
    <dbReference type="NCBI Taxonomy" id="1473586"/>
    <lineage>
        <taxon>Bacteria</taxon>
        <taxon>Pseudomonadati</taxon>
        <taxon>Pseudomonadota</taxon>
        <taxon>Alphaproteobacteria</taxon>
        <taxon>Hyphomicrobiales</taxon>
        <taxon>Roseiarcaceae</taxon>
        <taxon>Roseiarcus</taxon>
    </lineage>
</organism>
<reference evidence="2 3" key="1">
    <citation type="submission" date="2018-06" db="EMBL/GenBank/DDBJ databases">
        <title>Genomic Encyclopedia of Type Strains, Phase IV (KMG-IV): sequencing the most valuable type-strain genomes for metagenomic binning, comparative biology and taxonomic classification.</title>
        <authorList>
            <person name="Goeker M."/>
        </authorList>
    </citation>
    <scope>NUCLEOTIDE SEQUENCE [LARGE SCALE GENOMIC DNA]</scope>
    <source>
        <strain evidence="2 3">DSM 24875</strain>
    </source>
</reference>
<dbReference type="Proteomes" id="UP000253529">
    <property type="component" value="Unassembled WGS sequence"/>
</dbReference>
<proteinExistence type="predicted"/>
<name>A0A366FHG8_9HYPH</name>
<feature type="domain" description="RES" evidence="1">
    <location>
        <begin position="19"/>
        <end position="159"/>
    </location>
</feature>
<comment type="caution">
    <text evidence="2">The sequence shown here is derived from an EMBL/GenBank/DDBJ whole genome shotgun (WGS) entry which is preliminary data.</text>
</comment>
<dbReference type="AlphaFoldDB" id="A0A366FHG8"/>
<dbReference type="OrthoDB" id="648213at2"/>
<protein>
    <submittedName>
        <fullName evidence="2">RES domain-containing protein</fullName>
    </submittedName>
</protein>
<gene>
    <name evidence="2" type="ORF">DFR50_110133</name>
</gene>
<accession>A0A366FHG8</accession>
<keyword evidence="3" id="KW-1185">Reference proteome</keyword>
<dbReference type="EMBL" id="QNRK01000010">
    <property type="protein sequence ID" value="RBP14108.1"/>
    <property type="molecule type" value="Genomic_DNA"/>
</dbReference>
<sequence length="172" mass="18716">MRFCGLAYRAHDPRWSFRPLSGEGAAIHGGRFNPKGLAALSLALDPMTAIKEAAQGFARKFEPLVLCTYEIDCEDVVDCRSGEDALAAGVAWEDMACPWFAEAASGREPASWRLALRLIAAGAAGLIAPSFVHGVAPNDVNLVLWRWSDRLPCRARVHDPSGRLPKSQLSWT</sequence>